<dbReference type="SUPFAM" id="SSF46548">
    <property type="entry name" value="alpha-helical ferredoxin"/>
    <property type="match status" value="1"/>
</dbReference>
<dbReference type="PANTHER" id="PTHR11921">
    <property type="entry name" value="SUCCINATE DEHYDROGENASE IRON-SULFUR PROTEIN"/>
    <property type="match status" value="1"/>
</dbReference>
<proteinExistence type="predicted"/>
<dbReference type="EMBL" id="CAADIW010000007">
    <property type="protein sequence ID" value="VFS16623.1"/>
    <property type="molecule type" value="Genomic_DNA"/>
</dbReference>
<accession>A0A484X1C1</accession>
<organism evidence="1 2">
    <name type="scientific">Enterobacter cancerogenus</name>
    <dbReference type="NCBI Taxonomy" id="69218"/>
    <lineage>
        <taxon>Bacteria</taxon>
        <taxon>Pseudomonadati</taxon>
        <taxon>Pseudomonadota</taxon>
        <taxon>Gammaproteobacteria</taxon>
        <taxon>Enterobacterales</taxon>
        <taxon>Enterobacteriaceae</taxon>
        <taxon>Enterobacter</taxon>
        <taxon>Enterobacter cloacae complex</taxon>
    </lineage>
</organism>
<dbReference type="GO" id="GO:0022904">
    <property type="term" value="P:respiratory electron transport chain"/>
    <property type="evidence" value="ECO:0007669"/>
    <property type="project" value="TreeGrafter"/>
</dbReference>
<dbReference type="Proteomes" id="UP000351155">
    <property type="component" value="Unassembled WGS sequence"/>
</dbReference>
<protein>
    <submittedName>
        <fullName evidence="1">Succinate dehydrogenase iron-sulfur subunit</fullName>
        <ecNumber evidence="1">1.3.5.1</ecNumber>
        <ecNumber evidence="1">1.3.99.1</ecNumber>
    </submittedName>
</protein>
<dbReference type="GO" id="GO:0051536">
    <property type="term" value="F:iron-sulfur cluster binding"/>
    <property type="evidence" value="ECO:0007669"/>
    <property type="project" value="InterPro"/>
</dbReference>
<dbReference type="InterPro" id="IPR050573">
    <property type="entry name" value="SDH/FRD_Iron-Sulfur"/>
</dbReference>
<dbReference type="Gene3D" id="1.10.1060.10">
    <property type="entry name" value="Alpha-helical ferredoxin"/>
    <property type="match status" value="1"/>
</dbReference>
<dbReference type="EC" id="1.3.99.1" evidence="1"/>
<evidence type="ECO:0000313" key="2">
    <source>
        <dbReference type="Proteomes" id="UP000351155"/>
    </source>
</evidence>
<dbReference type="InterPro" id="IPR009051">
    <property type="entry name" value="Helical_ferredxn"/>
</dbReference>
<sequence>MGKILLLVSTYSHPSSVKNSMDCMSVFSVHVCSTSCPSFWWNPDKFIGPAGLLAAYRFLIDSRDTETDNRLEGLSDAFQRIPLP</sequence>
<dbReference type="PANTHER" id="PTHR11921:SF29">
    <property type="entry name" value="SUCCINATE DEHYDROGENASE [UBIQUINONE] IRON-SULFUR SUBUNIT, MITOCHONDRIAL"/>
    <property type="match status" value="1"/>
</dbReference>
<keyword evidence="1" id="KW-0560">Oxidoreductase</keyword>
<evidence type="ECO:0000313" key="1">
    <source>
        <dbReference type="EMBL" id="VFS16623.1"/>
    </source>
</evidence>
<name>A0A484X1C1_9ENTR</name>
<gene>
    <name evidence="1" type="primary">sdhB_1</name>
    <name evidence="1" type="ORF">NCTC12126_01431</name>
</gene>
<reference evidence="1 2" key="1">
    <citation type="submission" date="2019-03" db="EMBL/GenBank/DDBJ databases">
        <authorList>
            <consortium name="Pathogen Informatics"/>
        </authorList>
    </citation>
    <scope>NUCLEOTIDE SEQUENCE [LARGE SCALE GENOMIC DNA]</scope>
    <source>
        <strain evidence="1 2">NCTC12126</strain>
    </source>
</reference>
<dbReference type="GO" id="GO:0009060">
    <property type="term" value="P:aerobic respiration"/>
    <property type="evidence" value="ECO:0007669"/>
    <property type="project" value="TreeGrafter"/>
</dbReference>
<dbReference type="EC" id="1.3.5.1" evidence="1"/>
<dbReference type="AlphaFoldDB" id="A0A484X1C1"/>
<dbReference type="GO" id="GO:0008177">
    <property type="term" value="F:succinate dehydrogenase (quinone) activity"/>
    <property type="evidence" value="ECO:0007669"/>
    <property type="project" value="UniProtKB-EC"/>
</dbReference>